<dbReference type="EMBL" id="HG806027">
    <property type="protein sequence ID" value="CDW56311.1"/>
    <property type="molecule type" value="Genomic_DNA"/>
</dbReference>
<name>A0A077Z7W9_TRITR</name>
<proteinExistence type="predicted"/>
<protein>
    <submittedName>
        <fullName evidence="1">CX domain containing protein</fullName>
    </submittedName>
</protein>
<reference evidence="1" key="1">
    <citation type="submission" date="2014-01" db="EMBL/GenBank/DDBJ databases">
        <authorList>
            <person name="Aslett M."/>
        </authorList>
    </citation>
    <scope>NUCLEOTIDE SEQUENCE</scope>
</reference>
<evidence type="ECO:0000313" key="1">
    <source>
        <dbReference type="EMBL" id="CDW56311.1"/>
    </source>
</evidence>
<dbReference type="Proteomes" id="UP000030665">
    <property type="component" value="Unassembled WGS sequence"/>
</dbReference>
<evidence type="ECO:0000313" key="2">
    <source>
        <dbReference type="Proteomes" id="UP000030665"/>
    </source>
</evidence>
<gene>
    <name evidence="1" type="ORF">TTRE_0000458801</name>
</gene>
<dbReference type="AlphaFoldDB" id="A0A077Z7W9"/>
<sequence length="190" mass="21490">MDEVPPMDELLRTENQKLGLHTTRQLLNIPHPLKRGVGKHRLQCSAHKNSLFKYMPIRGCGFRGSTTKSILAGLAAGYVGYKATKGISRLMHNGIRYYPASSYYSDYNPSYSQPSTYSSTPMVRVRCEYDLPEDEMNMVNITMSNGARATKLIYECCHFHSLMQFLNYNFVADATSIRKYAAGWNAAPNQ</sequence>
<keyword evidence="2" id="KW-1185">Reference proteome</keyword>
<reference evidence="1" key="2">
    <citation type="submission" date="2014-03" db="EMBL/GenBank/DDBJ databases">
        <title>The whipworm genome and dual-species transcriptomics of an intimate host-pathogen interaction.</title>
        <authorList>
            <person name="Foth B.J."/>
            <person name="Tsai I.J."/>
            <person name="Reid A.J."/>
            <person name="Bancroft A.J."/>
            <person name="Nichol S."/>
            <person name="Tracey A."/>
            <person name="Holroyd N."/>
            <person name="Cotton J.A."/>
            <person name="Stanley E.J."/>
            <person name="Zarowiecki M."/>
            <person name="Liu J.Z."/>
            <person name="Huckvale T."/>
            <person name="Cooper P.J."/>
            <person name="Grencis R.K."/>
            <person name="Berriman M."/>
        </authorList>
    </citation>
    <scope>NUCLEOTIDE SEQUENCE [LARGE SCALE GENOMIC DNA]</scope>
</reference>
<accession>A0A077Z7W9</accession>
<dbReference type="OrthoDB" id="10489125at2759"/>
<organism evidence="1 2">
    <name type="scientific">Trichuris trichiura</name>
    <name type="common">Whipworm</name>
    <name type="synonym">Trichocephalus trichiurus</name>
    <dbReference type="NCBI Taxonomy" id="36087"/>
    <lineage>
        <taxon>Eukaryota</taxon>
        <taxon>Metazoa</taxon>
        <taxon>Ecdysozoa</taxon>
        <taxon>Nematoda</taxon>
        <taxon>Enoplea</taxon>
        <taxon>Dorylaimia</taxon>
        <taxon>Trichinellida</taxon>
        <taxon>Trichuridae</taxon>
        <taxon>Trichuris</taxon>
    </lineage>
</organism>
<dbReference type="STRING" id="36087.A0A077Z7W9"/>